<feature type="binding site" evidence="4">
    <location>
        <position position="139"/>
    </location>
    <ligand>
        <name>Mn(2+)</name>
        <dbReference type="ChEBI" id="CHEBI:29035"/>
        <label>1</label>
    </ligand>
</feature>
<dbReference type="GO" id="GO:0033389">
    <property type="term" value="P:putrescine biosynthetic process from arginine, via agmatine"/>
    <property type="evidence" value="ECO:0007669"/>
    <property type="project" value="TreeGrafter"/>
</dbReference>
<dbReference type="SUPFAM" id="SSF52768">
    <property type="entry name" value="Arginase/deacetylase"/>
    <property type="match status" value="1"/>
</dbReference>
<keyword evidence="2 4" id="KW-0479">Metal-binding</keyword>
<dbReference type="EC" id="3.5.3.11" evidence="5"/>
<evidence type="ECO:0000256" key="2">
    <source>
        <dbReference type="ARBA" id="ARBA00022723"/>
    </source>
</evidence>
<organism evidence="5">
    <name type="scientific">uncultured Thermomicrobiales bacterium</name>
    <dbReference type="NCBI Taxonomy" id="1645740"/>
    <lineage>
        <taxon>Bacteria</taxon>
        <taxon>Pseudomonadati</taxon>
        <taxon>Thermomicrobiota</taxon>
        <taxon>Thermomicrobia</taxon>
        <taxon>Thermomicrobiales</taxon>
        <taxon>environmental samples</taxon>
    </lineage>
</organism>
<feature type="binding site" evidence="4">
    <location>
        <position position="137"/>
    </location>
    <ligand>
        <name>Mn(2+)</name>
        <dbReference type="ChEBI" id="CHEBI:29035"/>
        <label>1</label>
    </ligand>
</feature>
<feature type="binding site" evidence="4">
    <location>
        <position position="112"/>
    </location>
    <ligand>
        <name>Mn(2+)</name>
        <dbReference type="ChEBI" id="CHEBI:29035"/>
        <label>1</label>
    </ligand>
</feature>
<dbReference type="PROSITE" id="PS51409">
    <property type="entry name" value="ARGINASE_2"/>
    <property type="match status" value="1"/>
</dbReference>
<dbReference type="EMBL" id="CADCWN010000363">
    <property type="protein sequence ID" value="CAA9588960.1"/>
    <property type="molecule type" value="Genomic_DNA"/>
</dbReference>
<evidence type="ECO:0000256" key="3">
    <source>
        <dbReference type="ARBA" id="ARBA00022801"/>
    </source>
</evidence>
<evidence type="ECO:0000256" key="1">
    <source>
        <dbReference type="ARBA" id="ARBA00009227"/>
    </source>
</evidence>
<dbReference type="GO" id="GO:0046872">
    <property type="term" value="F:metal ion binding"/>
    <property type="evidence" value="ECO:0007669"/>
    <property type="project" value="UniProtKB-KW"/>
</dbReference>
<dbReference type="GO" id="GO:0008783">
    <property type="term" value="F:agmatinase activity"/>
    <property type="evidence" value="ECO:0007669"/>
    <property type="project" value="UniProtKB-EC"/>
</dbReference>
<dbReference type="PRINTS" id="PR00116">
    <property type="entry name" value="ARGINASE"/>
</dbReference>
<dbReference type="Pfam" id="PF00491">
    <property type="entry name" value="Arginase"/>
    <property type="match status" value="1"/>
</dbReference>
<feature type="binding site" evidence="4">
    <location>
        <position position="227"/>
    </location>
    <ligand>
        <name>Mn(2+)</name>
        <dbReference type="ChEBI" id="CHEBI:29035"/>
        <label>1</label>
    </ligand>
</feature>
<dbReference type="PANTHER" id="PTHR11358">
    <property type="entry name" value="ARGINASE/AGMATINASE"/>
    <property type="match status" value="1"/>
</dbReference>
<dbReference type="NCBIfam" id="TIGR01230">
    <property type="entry name" value="agmatinase"/>
    <property type="match status" value="1"/>
</dbReference>
<dbReference type="InterPro" id="IPR023696">
    <property type="entry name" value="Ureohydrolase_dom_sf"/>
</dbReference>
<dbReference type="AlphaFoldDB" id="A0A6J4VXD7"/>
<dbReference type="InterPro" id="IPR005925">
    <property type="entry name" value="Agmatinase-rel"/>
</dbReference>
<sequence length="315" mass="33587">MVFGPPRTFLGLPPELSTFDAARVVLLPIPYDATTSYRAGTRDGARAIIDASGQIELYDADLDREPAEVGIFTSDALEPDFSSPARMVERVRAATTTLLDVGKLPFLLGGEHSLTSGAVAACKERHPDLGVLHLDAHADLRDEYHGTPHSHACAMRRVVDLGCPLASVGIRSLSAEEAAFRRGPTPAPITTIPASRIARARYDAARLDALWDEVVAALPPTIYITVDLDVFDPSLMEAVGTPEPGGLDWWEVTGLLRRACAARRVVGADIVELAPSEGPESCAFAAARLTYALIGYATADAATIRETGCDEGARQ</sequence>
<dbReference type="Gene3D" id="3.40.800.10">
    <property type="entry name" value="Ureohydrolase domain"/>
    <property type="match status" value="1"/>
</dbReference>
<keyword evidence="4" id="KW-0464">Manganese</keyword>
<dbReference type="InterPro" id="IPR006035">
    <property type="entry name" value="Ureohydrolase"/>
</dbReference>
<evidence type="ECO:0000313" key="5">
    <source>
        <dbReference type="EMBL" id="CAA9588960.1"/>
    </source>
</evidence>
<accession>A0A6J4VXD7</accession>
<gene>
    <name evidence="5" type="ORF">AVDCRST_MAG18-4502</name>
</gene>
<evidence type="ECO:0000256" key="4">
    <source>
        <dbReference type="PIRSR" id="PIRSR036979-1"/>
    </source>
</evidence>
<keyword evidence="3 5" id="KW-0378">Hydrolase</keyword>
<comment type="cofactor">
    <cofactor evidence="4">
        <name>Mn(2+)</name>
        <dbReference type="ChEBI" id="CHEBI:29035"/>
    </cofactor>
    <text evidence="4">Binds 2 manganese ions per subunit.</text>
</comment>
<reference evidence="5" key="1">
    <citation type="submission" date="2020-02" db="EMBL/GenBank/DDBJ databases">
        <authorList>
            <person name="Meier V. D."/>
        </authorList>
    </citation>
    <scope>NUCLEOTIDE SEQUENCE</scope>
    <source>
        <strain evidence="5">AVDCRST_MAG18</strain>
    </source>
</reference>
<dbReference type="CDD" id="cd11593">
    <property type="entry name" value="Agmatinase-like_2"/>
    <property type="match status" value="1"/>
</dbReference>
<proteinExistence type="inferred from homology"/>
<dbReference type="PIRSF" id="PIRSF036979">
    <property type="entry name" value="Arginase"/>
    <property type="match status" value="1"/>
</dbReference>
<name>A0A6J4VXD7_9BACT</name>
<feature type="binding site" evidence="4">
    <location>
        <position position="135"/>
    </location>
    <ligand>
        <name>Mn(2+)</name>
        <dbReference type="ChEBI" id="CHEBI:29035"/>
        <label>1</label>
    </ligand>
</feature>
<comment type="similarity">
    <text evidence="1">Belongs to the arginase family. Agmatinase subfamily.</text>
</comment>
<protein>
    <submittedName>
        <fullName evidence="5">Agmatinase</fullName>
        <ecNumber evidence="5">3.5.3.11</ecNumber>
    </submittedName>
</protein>
<dbReference type="PANTHER" id="PTHR11358:SF26">
    <property type="entry name" value="GUANIDINO ACID HYDROLASE, MITOCHONDRIAL"/>
    <property type="match status" value="1"/>
</dbReference>
<feature type="binding site" evidence="4">
    <location>
        <position position="229"/>
    </location>
    <ligand>
        <name>Mn(2+)</name>
        <dbReference type="ChEBI" id="CHEBI:29035"/>
        <label>1</label>
    </ligand>
</feature>